<comment type="catalytic activity">
    <reaction evidence="1 9">
        <text>guanosine(46) in tRNA + S-adenosyl-L-methionine = N(7)-methylguanosine(46) in tRNA + S-adenosyl-L-homocysteine</text>
        <dbReference type="Rhea" id="RHEA:42708"/>
        <dbReference type="Rhea" id="RHEA-COMP:10188"/>
        <dbReference type="Rhea" id="RHEA-COMP:10189"/>
        <dbReference type="ChEBI" id="CHEBI:57856"/>
        <dbReference type="ChEBI" id="CHEBI:59789"/>
        <dbReference type="ChEBI" id="CHEBI:74269"/>
        <dbReference type="ChEBI" id="CHEBI:74480"/>
        <dbReference type="EC" id="2.1.1.33"/>
    </reaction>
</comment>
<keyword evidence="5 9" id="KW-0949">S-adenosyl-L-methionine</keyword>
<evidence type="ECO:0000256" key="6">
    <source>
        <dbReference type="ARBA" id="ARBA00022694"/>
    </source>
</evidence>
<feature type="binding site" evidence="9">
    <location>
        <position position="141"/>
    </location>
    <ligand>
        <name>substrate</name>
    </ligand>
</feature>
<keyword evidence="4 9" id="KW-0808">Transferase</keyword>
<dbReference type="PANTHER" id="PTHR23417:SF14">
    <property type="entry name" value="PENTACOTRIPEPTIDE-REPEAT REGION OF PRORP DOMAIN-CONTAINING PROTEIN"/>
    <property type="match status" value="1"/>
</dbReference>
<dbReference type="InterPro" id="IPR055361">
    <property type="entry name" value="tRNA_methyltr_TrmB_bact"/>
</dbReference>
<dbReference type="InterPro" id="IPR029063">
    <property type="entry name" value="SAM-dependent_MTases_sf"/>
</dbReference>
<comment type="caution">
    <text evidence="10">The sequence shown here is derived from an EMBL/GenBank/DDBJ whole genome shotgun (WGS) entry which is preliminary data.</text>
</comment>
<reference evidence="10 11" key="1">
    <citation type="journal article" date="2018" name="ISME J.">
        <title>Endosymbiont genomes yield clues of tubeworm success.</title>
        <authorList>
            <person name="Li Y."/>
            <person name="Liles M.R."/>
            <person name="Halanych K.M."/>
        </authorList>
    </citation>
    <scope>NUCLEOTIDE SEQUENCE [LARGE SCALE GENOMIC DNA]</scope>
    <source>
        <strain evidence="10">A1462</strain>
    </source>
</reference>
<dbReference type="Proteomes" id="UP000254771">
    <property type="component" value="Unassembled WGS sequence"/>
</dbReference>
<organism evidence="10 11">
    <name type="scientific">endosymbiont of Escarpia spicata</name>
    <dbReference type="NCBI Taxonomy" id="2200908"/>
    <lineage>
        <taxon>Bacteria</taxon>
        <taxon>Pseudomonadati</taxon>
        <taxon>Pseudomonadota</taxon>
        <taxon>Gammaproteobacteria</taxon>
        <taxon>sulfur-oxidizing symbionts</taxon>
    </lineage>
</organism>
<feature type="binding site" evidence="9">
    <location>
        <position position="173"/>
    </location>
    <ligand>
        <name>substrate</name>
    </ligand>
</feature>
<feature type="binding site" evidence="9">
    <location>
        <position position="62"/>
    </location>
    <ligand>
        <name>S-adenosyl-L-methionine</name>
        <dbReference type="ChEBI" id="CHEBI:59789"/>
    </ligand>
</feature>
<evidence type="ECO:0000256" key="7">
    <source>
        <dbReference type="ARBA" id="ARBA00060552"/>
    </source>
</evidence>
<gene>
    <name evidence="9" type="primary">trmB</name>
    <name evidence="10" type="ORF">DIZ78_06925</name>
</gene>
<comment type="function">
    <text evidence="2 9">Catalyzes the formation of N(7)-methylguanine at position 46 (m7G46) in tRNA.</text>
</comment>
<feature type="binding site" evidence="9">
    <location>
        <position position="137"/>
    </location>
    <ligand>
        <name>S-adenosyl-L-methionine</name>
        <dbReference type="ChEBI" id="CHEBI:59789"/>
    </ligand>
</feature>
<dbReference type="CDD" id="cd02440">
    <property type="entry name" value="AdoMet_MTases"/>
    <property type="match status" value="1"/>
</dbReference>
<feature type="binding site" evidence="9">
    <location>
        <position position="114"/>
    </location>
    <ligand>
        <name>S-adenosyl-L-methionine</name>
        <dbReference type="ChEBI" id="CHEBI:59789"/>
    </ligand>
</feature>
<dbReference type="PANTHER" id="PTHR23417">
    <property type="entry name" value="3-DEOXY-D-MANNO-OCTULOSONIC-ACID TRANSFERASE/TRNA GUANINE-N 7 - -METHYLTRANSFERASE"/>
    <property type="match status" value="1"/>
</dbReference>
<comment type="similarity">
    <text evidence="8 9">Belongs to the class I-like SAM-binding methyltransferase superfamily. TrmB family.</text>
</comment>
<evidence type="ECO:0000256" key="2">
    <source>
        <dbReference type="ARBA" id="ARBA00003015"/>
    </source>
</evidence>
<dbReference type="UniPathway" id="UPA00989"/>
<evidence type="ECO:0000256" key="4">
    <source>
        <dbReference type="ARBA" id="ARBA00022679"/>
    </source>
</evidence>
<dbReference type="InterPro" id="IPR003358">
    <property type="entry name" value="tRNA_(Gua-N-7)_MeTrfase_Trmb"/>
</dbReference>
<sequence>MKEEASTIHRPIRSFVLRQGRTTPAQRRAFEELWPRYGLELPATGQIDPAAIFGNTHPLFLEIGCGNGDTLAALAARHPERNYLGIEVHGPGVGSLMLKLEESDSDNARVLKCDAMELLRHHLPSGCLDGLYLFFPDPWPKKKHHKRRIVQPEFTQLVQRALRPGGFLHMATDWEHYAEQMLQVLSEAEGFENSAGRGNFSPRPPDRPLTHFEQRGQRLGHGVWDLIFRRCN</sequence>
<evidence type="ECO:0000313" key="11">
    <source>
        <dbReference type="Proteomes" id="UP000254771"/>
    </source>
</evidence>
<name>A0A370DNZ3_9GAMM</name>
<dbReference type="EMBL" id="QFXE01000008">
    <property type="protein sequence ID" value="RDH86633.1"/>
    <property type="molecule type" value="Genomic_DNA"/>
</dbReference>
<dbReference type="PROSITE" id="PS51625">
    <property type="entry name" value="SAM_MT_TRMB"/>
    <property type="match status" value="1"/>
</dbReference>
<comment type="pathway">
    <text evidence="7 9">tRNA modification; N(7)-methylguanine-tRNA biosynthesis.</text>
</comment>
<feature type="binding site" evidence="9">
    <location>
        <begin position="210"/>
        <end position="213"/>
    </location>
    <ligand>
        <name>substrate</name>
    </ligand>
</feature>
<dbReference type="Pfam" id="PF02390">
    <property type="entry name" value="Methyltransf_4"/>
    <property type="match status" value="1"/>
</dbReference>
<comment type="caution">
    <text evidence="9">Lacks conserved residue(s) required for the propagation of feature annotation.</text>
</comment>
<dbReference type="GO" id="GO:0043527">
    <property type="term" value="C:tRNA methyltransferase complex"/>
    <property type="evidence" value="ECO:0007669"/>
    <property type="project" value="TreeGrafter"/>
</dbReference>
<evidence type="ECO:0000256" key="9">
    <source>
        <dbReference type="HAMAP-Rule" id="MF_01057"/>
    </source>
</evidence>
<keyword evidence="11" id="KW-1185">Reference proteome</keyword>
<dbReference type="GO" id="GO:0008176">
    <property type="term" value="F:tRNA (guanine(46)-N7)-methyltransferase activity"/>
    <property type="evidence" value="ECO:0007669"/>
    <property type="project" value="UniProtKB-UniRule"/>
</dbReference>
<evidence type="ECO:0000256" key="8">
    <source>
        <dbReference type="ARBA" id="ARBA00060767"/>
    </source>
</evidence>
<proteinExistence type="inferred from homology"/>
<feature type="binding site" evidence="9">
    <location>
        <position position="87"/>
    </location>
    <ligand>
        <name>S-adenosyl-L-methionine</name>
        <dbReference type="ChEBI" id="CHEBI:59789"/>
    </ligand>
</feature>
<keyword evidence="3 9" id="KW-0489">Methyltransferase</keyword>
<evidence type="ECO:0000256" key="1">
    <source>
        <dbReference type="ARBA" id="ARBA00000142"/>
    </source>
</evidence>
<protein>
    <recommendedName>
        <fullName evidence="9">tRNA (guanine-N(7)-)-methyltransferase</fullName>
        <ecNumber evidence="9">2.1.1.33</ecNumber>
    </recommendedName>
    <alternativeName>
        <fullName evidence="9">tRNA (guanine(46)-N(7))-methyltransferase</fullName>
    </alternativeName>
    <alternativeName>
        <fullName evidence="9">tRNA(m7G46)-methyltransferase</fullName>
    </alternativeName>
</protein>
<evidence type="ECO:0000256" key="5">
    <source>
        <dbReference type="ARBA" id="ARBA00022691"/>
    </source>
</evidence>
<dbReference type="AlphaFoldDB" id="A0A370DNZ3"/>
<evidence type="ECO:0000313" key="10">
    <source>
        <dbReference type="EMBL" id="RDH86633.1"/>
    </source>
</evidence>
<dbReference type="FunFam" id="3.40.50.150:FF:000035">
    <property type="entry name" value="tRNA (guanine-N(7)-)-methyltransferase"/>
    <property type="match status" value="1"/>
</dbReference>
<dbReference type="NCBIfam" id="TIGR00091">
    <property type="entry name" value="tRNA (guanosine(46)-N7)-methyltransferase TrmB"/>
    <property type="match status" value="1"/>
</dbReference>
<dbReference type="HAMAP" id="MF_01057">
    <property type="entry name" value="tRNA_methyltr_TrmB"/>
    <property type="match status" value="1"/>
</dbReference>
<accession>A0A370DNZ3</accession>
<dbReference type="Gene3D" id="3.40.50.150">
    <property type="entry name" value="Vaccinia Virus protein VP39"/>
    <property type="match status" value="1"/>
</dbReference>
<dbReference type="EC" id="2.1.1.33" evidence="9"/>
<evidence type="ECO:0000256" key="3">
    <source>
        <dbReference type="ARBA" id="ARBA00022603"/>
    </source>
</evidence>
<dbReference type="SUPFAM" id="SSF53335">
    <property type="entry name" value="S-adenosyl-L-methionine-dependent methyltransferases"/>
    <property type="match status" value="1"/>
</dbReference>
<keyword evidence="6 9" id="KW-0819">tRNA processing</keyword>